<sequence length="259" mass="28582">MTTPQAILDATNLWQDDDTATKYALAERATAPYAGTMIQNTKLAQFIEAGNKAHVLDLACGTGVVTAALYDAVPKSRWDDVKVLCGDGSESMLKFLKGRAEREGWVGVRTEVVDRRSLTLTLPPSTYTHLFINFAIFALPPTTLTSCLALVRPGGAIAISSWAYLPWYPFVQRAVARMPSPPSMPSFEELRRVMHGGRDWHSPGFVEKEMQDAGVQDVRVVTSKVRVDCGSPAQFCDTIVCLPFFSLLFLTSLMVRWGF</sequence>
<evidence type="ECO:0000259" key="1">
    <source>
        <dbReference type="Pfam" id="PF13649"/>
    </source>
</evidence>
<dbReference type="OrthoDB" id="2013972at2759"/>
<dbReference type="GO" id="GO:0008168">
    <property type="term" value="F:methyltransferase activity"/>
    <property type="evidence" value="ECO:0007669"/>
    <property type="project" value="UniProtKB-KW"/>
</dbReference>
<protein>
    <submittedName>
        <fullName evidence="2">S-adenosyl-L-methionine-dependent methyltransferase</fullName>
    </submittedName>
</protein>
<dbReference type="Proteomes" id="UP000800035">
    <property type="component" value="Unassembled WGS sequence"/>
</dbReference>
<dbReference type="InterPro" id="IPR029063">
    <property type="entry name" value="SAM-dependent_MTases_sf"/>
</dbReference>
<dbReference type="Gene3D" id="3.40.50.150">
    <property type="entry name" value="Vaccinia Virus protein VP39"/>
    <property type="match status" value="1"/>
</dbReference>
<dbReference type="CDD" id="cd02440">
    <property type="entry name" value="AdoMet_MTases"/>
    <property type="match status" value="1"/>
</dbReference>
<reference evidence="2" key="1">
    <citation type="journal article" date="2020" name="Stud. Mycol.">
        <title>101 Dothideomycetes genomes: a test case for predicting lifestyles and emergence of pathogens.</title>
        <authorList>
            <person name="Haridas S."/>
            <person name="Albert R."/>
            <person name="Binder M."/>
            <person name="Bloem J."/>
            <person name="Labutti K."/>
            <person name="Salamov A."/>
            <person name="Andreopoulos B."/>
            <person name="Baker S."/>
            <person name="Barry K."/>
            <person name="Bills G."/>
            <person name="Bluhm B."/>
            <person name="Cannon C."/>
            <person name="Castanera R."/>
            <person name="Culley D."/>
            <person name="Daum C."/>
            <person name="Ezra D."/>
            <person name="Gonzalez J."/>
            <person name="Henrissat B."/>
            <person name="Kuo A."/>
            <person name="Liang C."/>
            <person name="Lipzen A."/>
            <person name="Lutzoni F."/>
            <person name="Magnuson J."/>
            <person name="Mondo S."/>
            <person name="Nolan M."/>
            <person name="Ohm R."/>
            <person name="Pangilinan J."/>
            <person name="Park H.-J."/>
            <person name="Ramirez L."/>
            <person name="Alfaro M."/>
            <person name="Sun H."/>
            <person name="Tritt A."/>
            <person name="Yoshinaga Y."/>
            <person name="Zwiers L.-H."/>
            <person name="Turgeon B."/>
            <person name="Goodwin S."/>
            <person name="Spatafora J."/>
            <person name="Crous P."/>
            <person name="Grigoriev I."/>
        </authorList>
    </citation>
    <scope>NUCLEOTIDE SEQUENCE</scope>
    <source>
        <strain evidence="2">CBS 675.92</strain>
    </source>
</reference>
<dbReference type="InterPro" id="IPR041698">
    <property type="entry name" value="Methyltransf_25"/>
</dbReference>
<evidence type="ECO:0000313" key="2">
    <source>
        <dbReference type="EMBL" id="KAF1955046.1"/>
    </source>
</evidence>
<dbReference type="GO" id="GO:0032259">
    <property type="term" value="P:methylation"/>
    <property type="evidence" value="ECO:0007669"/>
    <property type="project" value="UniProtKB-KW"/>
</dbReference>
<proteinExistence type="predicted"/>
<dbReference type="SUPFAM" id="SSF53335">
    <property type="entry name" value="S-adenosyl-L-methionine-dependent methyltransferases"/>
    <property type="match status" value="1"/>
</dbReference>
<keyword evidence="2" id="KW-0808">Transferase</keyword>
<organism evidence="2 3">
    <name type="scientific">Byssothecium circinans</name>
    <dbReference type="NCBI Taxonomy" id="147558"/>
    <lineage>
        <taxon>Eukaryota</taxon>
        <taxon>Fungi</taxon>
        <taxon>Dikarya</taxon>
        <taxon>Ascomycota</taxon>
        <taxon>Pezizomycotina</taxon>
        <taxon>Dothideomycetes</taxon>
        <taxon>Pleosporomycetidae</taxon>
        <taxon>Pleosporales</taxon>
        <taxon>Massarineae</taxon>
        <taxon>Massarinaceae</taxon>
        <taxon>Byssothecium</taxon>
    </lineage>
</organism>
<gene>
    <name evidence="2" type="ORF">CC80DRAFT_493393</name>
</gene>
<keyword evidence="2" id="KW-0489">Methyltransferase</keyword>
<accession>A0A6A5TWH6</accession>
<dbReference type="EMBL" id="ML976996">
    <property type="protein sequence ID" value="KAF1955046.1"/>
    <property type="molecule type" value="Genomic_DNA"/>
</dbReference>
<feature type="domain" description="Methyltransferase" evidence="1">
    <location>
        <begin position="55"/>
        <end position="155"/>
    </location>
</feature>
<name>A0A6A5TWH6_9PLEO</name>
<keyword evidence="3" id="KW-1185">Reference proteome</keyword>
<evidence type="ECO:0000313" key="3">
    <source>
        <dbReference type="Proteomes" id="UP000800035"/>
    </source>
</evidence>
<dbReference type="AlphaFoldDB" id="A0A6A5TWH6"/>
<dbReference type="Pfam" id="PF13649">
    <property type="entry name" value="Methyltransf_25"/>
    <property type="match status" value="1"/>
</dbReference>